<dbReference type="Pfam" id="PF00111">
    <property type="entry name" value="Fer2"/>
    <property type="match status" value="1"/>
</dbReference>
<dbReference type="Pfam" id="PF17650">
    <property type="entry name" value="RACo_linker"/>
    <property type="match status" value="1"/>
</dbReference>
<proteinExistence type="predicted"/>
<dbReference type="CDD" id="cd00207">
    <property type="entry name" value="fer2"/>
    <property type="match status" value="1"/>
</dbReference>
<dbReference type="EMBL" id="DRBC01000187">
    <property type="protein sequence ID" value="HDN84736.1"/>
    <property type="molecule type" value="Genomic_DNA"/>
</dbReference>
<dbReference type="InterPro" id="IPR041414">
    <property type="entry name" value="Raco-like_middle"/>
</dbReference>
<dbReference type="SUPFAM" id="SSF54292">
    <property type="entry name" value="2Fe-2S ferredoxin-like"/>
    <property type="match status" value="1"/>
</dbReference>
<accession>A0A7V0QQF8</accession>
<name>A0A7V0QQF8_UNCAE</name>
<dbReference type="InterPro" id="IPR042259">
    <property type="entry name" value="Raco-like_middle_sf"/>
</dbReference>
<dbReference type="PROSITE" id="PS51085">
    <property type="entry name" value="2FE2S_FER_2"/>
    <property type="match status" value="1"/>
</dbReference>
<dbReference type="InterPro" id="IPR052911">
    <property type="entry name" value="Corrinoid_activation_enz"/>
</dbReference>
<organism evidence="2">
    <name type="scientific">Aerophobetes bacterium</name>
    <dbReference type="NCBI Taxonomy" id="2030807"/>
    <lineage>
        <taxon>Bacteria</taxon>
        <taxon>Candidatus Aerophobota</taxon>
    </lineage>
</organism>
<dbReference type="AlphaFoldDB" id="A0A7V0QQF8"/>
<dbReference type="Gene3D" id="3.30.420.480">
    <property type="entry name" value="Domain of unknown function (DUF4445)"/>
    <property type="match status" value="1"/>
</dbReference>
<dbReference type="GO" id="GO:0051536">
    <property type="term" value="F:iron-sulfur cluster binding"/>
    <property type="evidence" value="ECO:0007669"/>
    <property type="project" value="InterPro"/>
</dbReference>
<dbReference type="InterPro" id="IPR001041">
    <property type="entry name" value="2Fe-2S_ferredoxin-type"/>
</dbReference>
<dbReference type="InterPro" id="IPR027980">
    <property type="entry name" value="RACo_C"/>
</dbReference>
<dbReference type="InterPro" id="IPR012675">
    <property type="entry name" value="Beta-grasp_dom_sf"/>
</dbReference>
<feature type="domain" description="2Fe-2S ferredoxin-type" evidence="1">
    <location>
        <begin position="4"/>
        <end position="96"/>
    </location>
</feature>
<comment type="caution">
    <text evidence="2">The sequence shown here is derived from an EMBL/GenBank/DDBJ whole genome shotgun (WGS) entry which is preliminary data.</text>
</comment>
<dbReference type="Gene3D" id="3.10.20.880">
    <property type="match status" value="1"/>
</dbReference>
<gene>
    <name evidence="2" type="ORF">ENG47_03130</name>
</gene>
<evidence type="ECO:0000259" key="1">
    <source>
        <dbReference type="PROSITE" id="PS51085"/>
    </source>
</evidence>
<dbReference type="SUPFAM" id="SSF53067">
    <property type="entry name" value="Actin-like ATPase domain"/>
    <property type="match status" value="1"/>
</dbReference>
<dbReference type="Gene3D" id="3.10.20.30">
    <property type="match status" value="1"/>
</dbReference>
<dbReference type="PANTHER" id="PTHR42895">
    <property type="entry name" value="IRON-SULFUR CLUSTER-BINDING PROTEIN-RELATED"/>
    <property type="match status" value="1"/>
</dbReference>
<evidence type="ECO:0000313" key="2">
    <source>
        <dbReference type="EMBL" id="HDN84736.1"/>
    </source>
</evidence>
<dbReference type="PANTHER" id="PTHR42895:SF2">
    <property type="entry name" value="IRON-SULFUR CLUSTER PROTEIN"/>
    <property type="match status" value="1"/>
</dbReference>
<dbReference type="Pfam" id="PF17651">
    <property type="entry name" value="Raco_middle"/>
    <property type="match status" value="1"/>
</dbReference>
<reference evidence="2" key="1">
    <citation type="journal article" date="2020" name="mSystems">
        <title>Genome- and Community-Level Interaction Insights into Carbon Utilization and Element Cycling Functions of Hydrothermarchaeota in Hydrothermal Sediment.</title>
        <authorList>
            <person name="Zhou Z."/>
            <person name="Liu Y."/>
            <person name="Xu W."/>
            <person name="Pan J."/>
            <person name="Luo Z.H."/>
            <person name="Li M."/>
        </authorList>
    </citation>
    <scope>NUCLEOTIDE SEQUENCE [LARGE SCALE GENOMIC DNA]</scope>
    <source>
        <strain evidence="2">HyVt-219</strain>
    </source>
</reference>
<dbReference type="Pfam" id="PF14574">
    <property type="entry name" value="RACo_C_ter"/>
    <property type="match status" value="1"/>
</dbReference>
<dbReference type="Proteomes" id="UP000885660">
    <property type="component" value="Unassembled WGS sequence"/>
</dbReference>
<dbReference type="InterPro" id="IPR036010">
    <property type="entry name" value="2Fe-2S_ferredoxin-like_sf"/>
</dbReference>
<dbReference type="InterPro" id="IPR040506">
    <property type="entry name" value="RACo_linker"/>
</dbReference>
<sequence>MGYYEVEFEPVGRRGKCRDDESVLDCAHRLGVGIVSLCGGRGKFHCCKIQIIKGSVSKPTKSEIEFFSSEELKDGYRLACQTYLKSNCKIKVSLESLTTPQRLQLEGLEIGVKLNPPVKSCDIKLSPPSMVDLRSDDERIMDELNHQFNLSCRKFDIDVLKNMSSLLRSSRWEARVFVRDDEVVSISSKHSSGLGLAVDLGTTKIAGYLLDLDSGKTLSSSGVMNPQISYGEDIVSRITYAMESPAKKKKLQEVVVNTLNSLTSDLCRRANVEKERIVEAVIVGNTVMHHLLLDLPVDQLAVSPFVPAVQNSLDVKSRDIGLNIAPGAYIHLLPNIAGFVGADHVAMLLATERIWKDDDLVIALDIGTNTEVSLIDNGDITSVSCASGPAFEGAHIKDGMRATNGAIERLQLIGDEVKYQTIGKVSPVGLCGSGILDAIAQLYLAGVISRDGKMNDHPRMRFHNNQKEFVLVNEKENGSPAITITQKDVREIQLAKGAIRSGIDVLLRERGHFEQEVKKVIIAGAFGSYINVASAVSIGMLPPLPLNRFQQVGNAAGIGAKLALLSTEERFKAEAIAHRASYIELAASPDFEKIFLRATYLG</sequence>
<protein>
    <submittedName>
        <fullName evidence="2">DUF4445 domain-containing protein</fullName>
    </submittedName>
</protein>
<dbReference type="InterPro" id="IPR043129">
    <property type="entry name" value="ATPase_NBD"/>
</dbReference>